<gene>
    <name evidence="2" type="ORF">A5N45_13870</name>
</gene>
<dbReference type="SUPFAM" id="SSF53795">
    <property type="entry name" value="PEP carboxykinase-like"/>
    <property type="match status" value="1"/>
</dbReference>
<protein>
    <recommendedName>
        <fullName evidence="1">Phosphoenolpyruvate carboxykinase C-terminal P-loop domain-containing protein</fullName>
    </recommendedName>
</protein>
<dbReference type="Gene3D" id="3.90.228.20">
    <property type="match status" value="1"/>
</dbReference>
<dbReference type="Proteomes" id="UP000214939">
    <property type="component" value="Unassembled WGS sequence"/>
</dbReference>
<name>A0AA44S5L1_STREE</name>
<evidence type="ECO:0000313" key="3">
    <source>
        <dbReference type="Proteomes" id="UP000214939"/>
    </source>
</evidence>
<feature type="non-terminal residue" evidence="2">
    <location>
        <position position="1"/>
    </location>
</feature>
<comment type="caution">
    <text evidence="2">The sequence shown here is derived from an EMBL/GenBank/DDBJ whole genome shotgun (WGS) entry which is preliminary data.</text>
</comment>
<dbReference type="GO" id="GO:0004611">
    <property type="term" value="F:phosphoenolpyruvate carboxykinase activity"/>
    <property type="evidence" value="ECO:0007669"/>
    <property type="project" value="InterPro"/>
</dbReference>
<evidence type="ECO:0000313" key="2">
    <source>
        <dbReference type="EMBL" id="OYL16646.1"/>
    </source>
</evidence>
<dbReference type="GO" id="GO:0006094">
    <property type="term" value="P:gluconeogenesis"/>
    <property type="evidence" value="ECO:0007669"/>
    <property type="project" value="InterPro"/>
</dbReference>
<dbReference type="InterPro" id="IPR013035">
    <property type="entry name" value="PEP_carboxykinase_C"/>
</dbReference>
<organism evidence="2 3">
    <name type="scientific">Streptococcus pneumoniae</name>
    <dbReference type="NCBI Taxonomy" id="1313"/>
    <lineage>
        <taxon>Bacteria</taxon>
        <taxon>Bacillati</taxon>
        <taxon>Bacillota</taxon>
        <taxon>Bacilli</taxon>
        <taxon>Lactobacillales</taxon>
        <taxon>Streptococcaceae</taxon>
        <taxon>Streptococcus</taxon>
    </lineage>
</organism>
<reference evidence="2 3" key="1">
    <citation type="submission" date="2017-07" db="EMBL/GenBank/DDBJ databases">
        <title>Invasive disease caused simultaneously by more than one serotype of Streptococcus pneumoniae, South Africa.</title>
        <authorList>
            <person name="Ndlangisa K."/>
            <person name="Du Plessis M."/>
            <person name="Von Gottberg A."/>
        </authorList>
    </citation>
    <scope>NUCLEOTIDE SEQUENCE [LARGE SCALE GENOMIC DNA]</scope>
    <source>
        <strain evidence="2 3">8227-15B</strain>
    </source>
</reference>
<dbReference type="InterPro" id="IPR035077">
    <property type="entry name" value="PEP_carboxykinase_GTP_C"/>
</dbReference>
<dbReference type="AlphaFoldDB" id="A0AA44S5L1"/>
<feature type="domain" description="Phosphoenolpyruvate carboxykinase C-terminal P-loop" evidence="1">
    <location>
        <begin position="1"/>
        <end position="67"/>
    </location>
</feature>
<sequence>TPIGTVPAVEDLDLDGLDVDAADVAAALAVDADEWRQELPLIEEWLQFVGEKLPTGVKDEFDALKERLG</sequence>
<proteinExistence type="predicted"/>
<dbReference type="GO" id="GO:0017076">
    <property type="term" value="F:purine nucleotide binding"/>
    <property type="evidence" value="ECO:0007669"/>
    <property type="project" value="InterPro"/>
</dbReference>
<feature type="non-terminal residue" evidence="2">
    <location>
        <position position="69"/>
    </location>
</feature>
<dbReference type="Pfam" id="PF00821">
    <property type="entry name" value="PEPCK_GTP"/>
    <property type="match status" value="1"/>
</dbReference>
<dbReference type="EMBL" id="NNBW01000685">
    <property type="protein sequence ID" value="OYL16646.1"/>
    <property type="molecule type" value="Genomic_DNA"/>
</dbReference>
<accession>A0AA44S5L1</accession>
<evidence type="ECO:0000259" key="1">
    <source>
        <dbReference type="Pfam" id="PF00821"/>
    </source>
</evidence>
<dbReference type="RefSeq" id="WP_146657614.1">
    <property type="nucleotide sequence ID" value="NZ_NNBW01000685.1"/>
</dbReference>